<feature type="transmembrane region" description="Helical" evidence="1">
    <location>
        <begin position="299"/>
        <end position="320"/>
    </location>
</feature>
<keyword evidence="1" id="KW-0472">Membrane</keyword>
<dbReference type="OrthoDB" id="312995at2759"/>
<feature type="transmembrane region" description="Helical" evidence="1">
    <location>
        <begin position="169"/>
        <end position="193"/>
    </location>
</feature>
<keyword evidence="1" id="KW-0812">Transmembrane</keyword>
<feature type="transmembrane region" description="Helical" evidence="1">
    <location>
        <begin position="248"/>
        <end position="266"/>
    </location>
</feature>
<organism evidence="2 3">
    <name type="scientific">Stentor coeruleus</name>
    <dbReference type="NCBI Taxonomy" id="5963"/>
    <lineage>
        <taxon>Eukaryota</taxon>
        <taxon>Sar</taxon>
        <taxon>Alveolata</taxon>
        <taxon>Ciliophora</taxon>
        <taxon>Postciliodesmatophora</taxon>
        <taxon>Heterotrichea</taxon>
        <taxon>Heterotrichida</taxon>
        <taxon>Stentoridae</taxon>
        <taxon>Stentor</taxon>
    </lineage>
</organism>
<keyword evidence="3" id="KW-1185">Reference proteome</keyword>
<feature type="transmembrane region" description="Helical" evidence="1">
    <location>
        <begin position="99"/>
        <end position="119"/>
    </location>
</feature>
<comment type="caution">
    <text evidence="2">The sequence shown here is derived from an EMBL/GenBank/DDBJ whole genome shotgun (WGS) entry which is preliminary data.</text>
</comment>
<dbReference type="Proteomes" id="UP000187209">
    <property type="component" value="Unassembled WGS sequence"/>
</dbReference>
<feature type="transmembrane region" description="Helical" evidence="1">
    <location>
        <begin position="44"/>
        <end position="63"/>
    </location>
</feature>
<feature type="transmembrane region" description="Helical" evidence="1">
    <location>
        <begin position="272"/>
        <end position="292"/>
    </location>
</feature>
<protein>
    <submittedName>
        <fullName evidence="2">Uncharacterized protein</fullName>
    </submittedName>
</protein>
<name>A0A1R2CZW8_9CILI</name>
<reference evidence="2 3" key="1">
    <citation type="submission" date="2016-11" db="EMBL/GenBank/DDBJ databases">
        <title>The macronuclear genome of Stentor coeruleus: a giant cell with tiny introns.</title>
        <authorList>
            <person name="Slabodnick M."/>
            <person name="Ruby J.G."/>
            <person name="Reiff S.B."/>
            <person name="Swart E.C."/>
            <person name="Gosai S."/>
            <person name="Prabakaran S."/>
            <person name="Witkowska E."/>
            <person name="Larue G.E."/>
            <person name="Fisher S."/>
            <person name="Freeman R.M."/>
            <person name="Gunawardena J."/>
            <person name="Chu W."/>
            <person name="Stover N.A."/>
            <person name="Gregory B.D."/>
            <person name="Nowacki M."/>
            <person name="Derisi J."/>
            <person name="Roy S.W."/>
            <person name="Marshall W.F."/>
            <person name="Sood P."/>
        </authorList>
    </citation>
    <scope>NUCLEOTIDE SEQUENCE [LARGE SCALE GENOMIC DNA]</scope>
    <source>
        <strain evidence="2">WM001</strain>
    </source>
</reference>
<feature type="transmembrane region" description="Helical" evidence="1">
    <location>
        <begin position="332"/>
        <end position="357"/>
    </location>
</feature>
<keyword evidence="1" id="KW-1133">Transmembrane helix</keyword>
<evidence type="ECO:0000313" key="3">
    <source>
        <dbReference type="Proteomes" id="UP000187209"/>
    </source>
</evidence>
<dbReference type="EMBL" id="MPUH01000025">
    <property type="protein sequence ID" value="OMJ94542.1"/>
    <property type="molecule type" value="Genomic_DNA"/>
</dbReference>
<gene>
    <name evidence="2" type="ORF">SteCoe_2329</name>
</gene>
<evidence type="ECO:0000313" key="2">
    <source>
        <dbReference type="EMBL" id="OMJ94542.1"/>
    </source>
</evidence>
<proteinExistence type="predicted"/>
<dbReference type="AlphaFoldDB" id="A0A1R2CZW8"/>
<feature type="transmembrane region" description="Helical" evidence="1">
    <location>
        <begin position="140"/>
        <end position="157"/>
    </location>
</feature>
<accession>A0A1R2CZW8</accession>
<sequence length="607" mass="70042">MSNPIIAKDKESLEVFKLLFDFSQQKTYFKRIRVSHFWTEKVNIILQLIQLFGFIFAANYESWPIRWQGIYKSSYLSLVVGDLGTIMYDDLILDPTSRLLYSGGWIIFTAAVALIYLFIRFVLHLSVLNRVEFQRIFFKLAHFMYLPIALGVIPAALCQYSDCKASGQQLILSILAFFVLGFYLIGYPLYLIVHTCRQVITTDSTDYDEFIRLKEMEFLLGVSSSWLTEKLYLFSSYRSSWLRIYHRPIYYAFILSLVLVHGALNPDNGSKMLVLVCISAGFSLYISIFPVYRCISSSCLYGLSLWLITANLFIGFLRASGYNSQTMNDTNLVNILVAINATGLVLIGIIISVVLLFKMNWDVGIETVKELATGYRYLLADLRNAQTMILTLKSFNNFHFVKVKPILDMEEILIKHYDLLSKENHPLQYTVIEQLDILSFLRDQVATETFLPNKNLERDYGIFAKVVSRRWKEQILISPVKRRILLKLGVLKMFIGNRCTSPYNSGEDQNYADKGITKGQGDYDLQKFYRDFDELEDSREMVIDTKRDALEDIEEALANKDYDRLARLTLSELEVGDRGILVRLREIWDSVGTKKLPSNIRAELYAL</sequence>
<evidence type="ECO:0000256" key="1">
    <source>
        <dbReference type="SAM" id="Phobius"/>
    </source>
</evidence>